<evidence type="ECO:0000256" key="2">
    <source>
        <dbReference type="ARBA" id="ARBA00022803"/>
    </source>
</evidence>
<dbReference type="FunFam" id="3.30.70.270:FF:000001">
    <property type="entry name" value="Diguanylate cyclase domain protein"/>
    <property type="match status" value="1"/>
</dbReference>
<feature type="domain" description="GGDEF" evidence="3">
    <location>
        <begin position="418"/>
        <end position="549"/>
    </location>
</feature>
<evidence type="ECO:0000259" key="3">
    <source>
        <dbReference type="PROSITE" id="PS50887"/>
    </source>
</evidence>
<name>A0A919SPR8_9ACTN</name>
<keyword evidence="5" id="KW-1185">Reference proteome</keyword>
<gene>
    <name evidence="4" type="ORF">Aco04nite_45290</name>
</gene>
<keyword evidence="2" id="KW-0802">TPR repeat</keyword>
<dbReference type="InterPro" id="IPR019734">
    <property type="entry name" value="TPR_rpt"/>
</dbReference>
<dbReference type="GO" id="GO:0043709">
    <property type="term" value="P:cell adhesion involved in single-species biofilm formation"/>
    <property type="evidence" value="ECO:0007669"/>
    <property type="project" value="TreeGrafter"/>
</dbReference>
<evidence type="ECO:0000313" key="5">
    <source>
        <dbReference type="Proteomes" id="UP000680865"/>
    </source>
</evidence>
<dbReference type="SMART" id="SM00028">
    <property type="entry name" value="TPR"/>
    <property type="match status" value="4"/>
</dbReference>
<dbReference type="SUPFAM" id="SSF48452">
    <property type="entry name" value="TPR-like"/>
    <property type="match status" value="2"/>
</dbReference>
<comment type="caution">
    <text evidence="4">The sequence shown here is derived from an EMBL/GenBank/DDBJ whole genome shotgun (WGS) entry which is preliminary data.</text>
</comment>
<protein>
    <recommendedName>
        <fullName evidence="3">GGDEF domain-containing protein</fullName>
    </recommendedName>
</protein>
<dbReference type="Gene3D" id="1.25.40.10">
    <property type="entry name" value="Tetratricopeptide repeat domain"/>
    <property type="match status" value="2"/>
</dbReference>
<dbReference type="PANTHER" id="PTHR45138">
    <property type="entry name" value="REGULATORY COMPONENTS OF SENSORY TRANSDUCTION SYSTEM"/>
    <property type="match status" value="1"/>
</dbReference>
<dbReference type="Pfam" id="PF07719">
    <property type="entry name" value="TPR_2"/>
    <property type="match status" value="1"/>
</dbReference>
<dbReference type="CDD" id="cd01949">
    <property type="entry name" value="GGDEF"/>
    <property type="match status" value="1"/>
</dbReference>
<dbReference type="AlphaFoldDB" id="A0A919SPR8"/>
<dbReference type="NCBIfam" id="TIGR00254">
    <property type="entry name" value="GGDEF"/>
    <property type="match status" value="1"/>
</dbReference>
<dbReference type="Proteomes" id="UP000680865">
    <property type="component" value="Unassembled WGS sequence"/>
</dbReference>
<dbReference type="InterPro" id="IPR050469">
    <property type="entry name" value="Diguanylate_Cyclase"/>
</dbReference>
<organism evidence="4 5">
    <name type="scientific">Winogradskya consettensis</name>
    <dbReference type="NCBI Taxonomy" id="113560"/>
    <lineage>
        <taxon>Bacteria</taxon>
        <taxon>Bacillati</taxon>
        <taxon>Actinomycetota</taxon>
        <taxon>Actinomycetes</taxon>
        <taxon>Micromonosporales</taxon>
        <taxon>Micromonosporaceae</taxon>
        <taxon>Winogradskya</taxon>
    </lineage>
</organism>
<evidence type="ECO:0000313" key="4">
    <source>
        <dbReference type="EMBL" id="GIM75426.1"/>
    </source>
</evidence>
<dbReference type="PROSITE" id="PS50887">
    <property type="entry name" value="GGDEF"/>
    <property type="match status" value="1"/>
</dbReference>
<dbReference type="Gene3D" id="3.30.70.270">
    <property type="match status" value="1"/>
</dbReference>
<accession>A0A919SPR8</accession>
<dbReference type="EMBL" id="BOQP01000024">
    <property type="protein sequence ID" value="GIM75426.1"/>
    <property type="molecule type" value="Genomic_DNA"/>
</dbReference>
<dbReference type="InterPro" id="IPR043128">
    <property type="entry name" value="Rev_trsase/Diguanyl_cyclase"/>
</dbReference>
<dbReference type="InterPro" id="IPR000160">
    <property type="entry name" value="GGDEF_dom"/>
</dbReference>
<dbReference type="InterPro" id="IPR029787">
    <property type="entry name" value="Nucleotide_cyclase"/>
</dbReference>
<dbReference type="GO" id="GO:1902201">
    <property type="term" value="P:negative regulation of bacterial-type flagellum-dependent cell motility"/>
    <property type="evidence" value="ECO:0007669"/>
    <property type="project" value="TreeGrafter"/>
</dbReference>
<dbReference type="GO" id="GO:0052621">
    <property type="term" value="F:diguanylate cyclase activity"/>
    <property type="evidence" value="ECO:0007669"/>
    <property type="project" value="TreeGrafter"/>
</dbReference>
<evidence type="ECO:0000256" key="1">
    <source>
        <dbReference type="ARBA" id="ARBA00022737"/>
    </source>
</evidence>
<proteinExistence type="predicted"/>
<dbReference type="InterPro" id="IPR013105">
    <property type="entry name" value="TPR_2"/>
</dbReference>
<dbReference type="SUPFAM" id="SSF55073">
    <property type="entry name" value="Nucleotide cyclase"/>
    <property type="match status" value="1"/>
</dbReference>
<dbReference type="GO" id="GO:0005886">
    <property type="term" value="C:plasma membrane"/>
    <property type="evidence" value="ECO:0007669"/>
    <property type="project" value="TreeGrafter"/>
</dbReference>
<dbReference type="PANTHER" id="PTHR45138:SF9">
    <property type="entry name" value="DIGUANYLATE CYCLASE DGCM-RELATED"/>
    <property type="match status" value="1"/>
</dbReference>
<dbReference type="InterPro" id="IPR011990">
    <property type="entry name" value="TPR-like_helical_dom_sf"/>
</dbReference>
<dbReference type="SMART" id="SM00267">
    <property type="entry name" value="GGDEF"/>
    <property type="match status" value="1"/>
</dbReference>
<dbReference type="Pfam" id="PF00990">
    <property type="entry name" value="GGDEF"/>
    <property type="match status" value="1"/>
</dbReference>
<sequence length="549" mass="59575">MAAPADHSGVDLRVEAAAPALLVLAQQHVDRWNPRAARDLANRAMDRADSCDDPRQVRARALAILAFCERMEDRYPEGVAAGQAAIELAQQTGDLATEARARSVVARILLTIGETDDAVLESRTALDIAESSGDLTSCMIAFTAFTNVCLAIGQFDLALEYCERASEIARMTGDDIACGMLMDTAGCVYVEQAVAAQESGDVTGANALFRRAVKLSREAMLVARRNGHRRYEAGALANLAEGLAALGQPEKALRLLESWQADPELDTAYTLTHHLDTRGAICLALGRYDQAVECFAAALELAEGKKSAMVYHEHLAEAHERNGDPVRALMQFKAFHTLYVQVASESAQRGARVAAVRWETTQAHARAEQERARAEALSSTNLELSRRTEDLLQQSREDPLTGLANRRAMERLLEHGLGDRAIAMIDVDHFKNVNDTFSHPVGDAVLRHLGQILRTSCRAGDVAIRYGGEEFALLLHRAEDESVPTTAERVRLAVEQYDWNAVATGLTVTVSIGIGIATGSDANTAAEALALADQRLYQAKRAGRNRVVA</sequence>
<keyword evidence="1" id="KW-0677">Repeat</keyword>
<reference evidence="4" key="1">
    <citation type="submission" date="2021-03" db="EMBL/GenBank/DDBJ databases">
        <title>Whole genome shotgun sequence of Actinoplanes consettensis NBRC 14913.</title>
        <authorList>
            <person name="Komaki H."/>
            <person name="Tamura T."/>
        </authorList>
    </citation>
    <scope>NUCLEOTIDE SEQUENCE</scope>
    <source>
        <strain evidence="4">NBRC 14913</strain>
    </source>
</reference>